<gene>
    <name evidence="1" type="ORF">CRM22_002739</name>
</gene>
<dbReference type="Gene3D" id="3.40.525.10">
    <property type="entry name" value="CRAL-TRIO lipid binding domain"/>
    <property type="match status" value="1"/>
</dbReference>
<sequence>MDRIFEDPRVQICGIRLFLDLTDVSSKLMQKLNPTRNFKEMIKMFQVKFPFS</sequence>
<organism evidence="1 2">
    <name type="scientific">Opisthorchis felineus</name>
    <dbReference type="NCBI Taxonomy" id="147828"/>
    <lineage>
        <taxon>Eukaryota</taxon>
        <taxon>Metazoa</taxon>
        <taxon>Spiralia</taxon>
        <taxon>Lophotrochozoa</taxon>
        <taxon>Platyhelminthes</taxon>
        <taxon>Trematoda</taxon>
        <taxon>Digenea</taxon>
        <taxon>Opisthorchiida</taxon>
        <taxon>Opisthorchiata</taxon>
        <taxon>Opisthorchiidae</taxon>
        <taxon>Opisthorchis</taxon>
    </lineage>
</organism>
<dbReference type="STRING" id="147828.A0A4S2MAV9"/>
<comment type="caution">
    <text evidence="1">The sequence shown here is derived from an EMBL/GenBank/DDBJ whole genome shotgun (WGS) entry which is preliminary data.</text>
</comment>
<name>A0A4S2MAV9_OPIFE</name>
<dbReference type="SUPFAM" id="SSF52087">
    <property type="entry name" value="CRAL/TRIO domain"/>
    <property type="match status" value="1"/>
</dbReference>
<reference evidence="1 2" key="1">
    <citation type="journal article" date="2019" name="BMC Genomics">
        <title>New insights from Opisthorchis felineus genome: update on genomics of the epidemiologically important liver flukes.</title>
        <authorList>
            <person name="Ershov N.I."/>
            <person name="Mordvinov V.A."/>
            <person name="Prokhortchouk E.B."/>
            <person name="Pakharukova M.Y."/>
            <person name="Gunbin K.V."/>
            <person name="Ustyantsev K."/>
            <person name="Genaev M.A."/>
            <person name="Blinov A.G."/>
            <person name="Mazur A."/>
            <person name="Boulygina E."/>
            <person name="Tsygankova S."/>
            <person name="Khrameeva E."/>
            <person name="Chekanov N."/>
            <person name="Fan G."/>
            <person name="Xiao A."/>
            <person name="Zhang H."/>
            <person name="Xu X."/>
            <person name="Yang H."/>
            <person name="Solovyev V."/>
            <person name="Lee S.M."/>
            <person name="Liu X."/>
            <person name="Afonnikov D.A."/>
            <person name="Skryabin K.G."/>
        </authorList>
    </citation>
    <scope>NUCLEOTIDE SEQUENCE [LARGE SCALE GENOMIC DNA]</scope>
    <source>
        <strain evidence="1">AK-0245</strain>
        <tissue evidence="1">Whole organism</tissue>
    </source>
</reference>
<dbReference type="OrthoDB" id="7837562at2759"/>
<evidence type="ECO:0000313" key="2">
    <source>
        <dbReference type="Proteomes" id="UP000308267"/>
    </source>
</evidence>
<protein>
    <submittedName>
        <fullName evidence="1">Uncharacterized protein</fullName>
    </submittedName>
</protein>
<dbReference type="EMBL" id="SJOL01004765">
    <property type="protein sequence ID" value="TGZ71277.1"/>
    <property type="molecule type" value="Genomic_DNA"/>
</dbReference>
<evidence type="ECO:0000313" key="1">
    <source>
        <dbReference type="EMBL" id="TGZ71277.1"/>
    </source>
</evidence>
<accession>A0A4S2MAV9</accession>
<keyword evidence="2" id="KW-1185">Reference proteome</keyword>
<proteinExistence type="predicted"/>
<dbReference type="AlphaFoldDB" id="A0A4S2MAV9"/>
<dbReference type="InterPro" id="IPR036865">
    <property type="entry name" value="CRAL-TRIO_dom_sf"/>
</dbReference>
<dbReference type="Proteomes" id="UP000308267">
    <property type="component" value="Unassembled WGS sequence"/>
</dbReference>
<dbReference type="EMBL" id="SJOL01004765">
    <property type="protein sequence ID" value="TGZ71278.1"/>
    <property type="molecule type" value="Genomic_DNA"/>
</dbReference>